<dbReference type="RefSeq" id="WP_010965792.1">
    <property type="nucleotide sequence ID" value="NC_003030.1"/>
</dbReference>
<reference evidence="2 3" key="1">
    <citation type="journal article" date="2001" name="J. Bacteriol.">
        <title>Genome sequence and comparative analysis of the solvent-producing bacterium Clostridium acetobutylicum.</title>
        <authorList>
            <person name="Nolling J."/>
            <person name="Breton G."/>
            <person name="Omelchenko M.V."/>
            <person name="Makarova K.S."/>
            <person name="Zeng Q."/>
            <person name="Gibson R."/>
            <person name="Lee H.M."/>
            <person name="Dubois J."/>
            <person name="Qiu D."/>
            <person name="Hitti J."/>
            <person name="Wolf Y.I."/>
            <person name="Tatusov R.L."/>
            <person name="Sabathe F."/>
            <person name="Doucette-Stamm L."/>
            <person name="Soucaille P."/>
            <person name="Daly M.J."/>
            <person name="Bennett G.N."/>
            <person name="Koonin E.V."/>
            <person name="Smith D.R."/>
        </authorList>
    </citation>
    <scope>NUCLEOTIDE SEQUENCE [LARGE SCALE GENOMIC DNA]</scope>
    <source>
        <strain evidence="3">ATCC 824 / DSM 792 / JCM 1419 / LMG 5710 / VKM B-1787</strain>
    </source>
</reference>
<organism evidence="2 3">
    <name type="scientific">Clostridium acetobutylicum (strain ATCC 824 / DSM 792 / JCM 1419 / IAM 19013 / LMG 5710 / NBRC 13948 / NRRL B-527 / VKM B-1787 / 2291 / W)</name>
    <dbReference type="NCBI Taxonomy" id="272562"/>
    <lineage>
        <taxon>Bacteria</taxon>
        <taxon>Bacillati</taxon>
        <taxon>Bacillota</taxon>
        <taxon>Clostridia</taxon>
        <taxon>Eubacteriales</taxon>
        <taxon>Clostridiaceae</taxon>
        <taxon>Clostridium</taxon>
    </lineage>
</organism>
<dbReference type="Proteomes" id="UP000000814">
    <property type="component" value="Chromosome"/>
</dbReference>
<dbReference type="EMBL" id="AE001437">
    <property type="protein sequence ID" value="AAK80451.1"/>
    <property type="molecule type" value="Genomic_DNA"/>
</dbReference>
<feature type="domain" description="DUF4830" evidence="1">
    <location>
        <begin position="38"/>
        <end position="122"/>
    </location>
</feature>
<dbReference type="PIR" id="H97207">
    <property type="entry name" value="H97207"/>
</dbReference>
<proteinExistence type="predicted"/>
<keyword evidence="3" id="KW-1185">Reference proteome</keyword>
<evidence type="ECO:0000313" key="2">
    <source>
        <dbReference type="EMBL" id="AAK80451.1"/>
    </source>
</evidence>
<dbReference type="PATRIC" id="fig|272562.8.peg.2692"/>
<evidence type="ECO:0000259" key="1">
    <source>
        <dbReference type="Pfam" id="PF16112"/>
    </source>
</evidence>
<dbReference type="AlphaFoldDB" id="Q97G72"/>
<accession>Q97G72</accession>
<name>Q97G72_CLOAB</name>
<dbReference type="HOGENOM" id="CLU_1105618_0_0_9"/>
<dbReference type="KEGG" id="cac:CA_C2497"/>
<dbReference type="Pfam" id="PF16112">
    <property type="entry name" value="DUF4830"/>
    <property type="match status" value="1"/>
</dbReference>
<sequence>MNRKKKIALAAVFLTTIIVLLSFNQVKSQENRGQVNSLLTKYGFRIEHEGKGKYYRLPNKSTYKFNIYNTASKLSGFNLEKYEGERVREVSYKVYEKSQPMDKRDIEAVILYKKDTIVGAYLRVYGQVCGVTSLDENLSPKPENIDPSKLELKDVSDVEVSDVNDRQGNSKITIMSGSLKEKILKILESSTPHNLGLKTSGNLNGKEITICYKDGSYVKITYYKDINKFIINNIDNWYYELNSDISKLICN</sequence>
<gene>
    <name evidence="2" type="ordered locus">CA_C2497</name>
</gene>
<dbReference type="STRING" id="272562.CA_C2497"/>
<dbReference type="eggNOG" id="COG2340">
    <property type="taxonomic scope" value="Bacteria"/>
</dbReference>
<dbReference type="OrthoDB" id="9942480at2"/>
<dbReference type="InterPro" id="IPR032257">
    <property type="entry name" value="DUF4830"/>
</dbReference>
<protein>
    <submittedName>
        <fullName evidence="2">Hypothetical secreted protein</fullName>
    </submittedName>
</protein>
<dbReference type="GeneID" id="44998974"/>
<evidence type="ECO:0000313" key="3">
    <source>
        <dbReference type="Proteomes" id="UP000000814"/>
    </source>
</evidence>